<accession>A0A0A9E1W8</accession>
<reference evidence="2" key="2">
    <citation type="journal article" date="2015" name="Data Brief">
        <title>Shoot transcriptome of the giant reed, Arundo donax.</title>
        <authorList>
            <person name="Barrero R.A."/>
            <person name="Guerrero F.D."/>
            <person name="Moolhuijzen P."/>
            <person name="Goolsby J.A."/>
            <person name="Tidwell J."/>
            <person name="Bellgard S.E."/>
            <person name="Bellgard M.I."/>
        </authorList>
    </citation>
    <scope>NUCLEOTIDE SEQUENCE</scope>
    <source>
        <tissue evidence="2">Shoot tissue taken approximately 20 cm above the soil surface</tissue>
    </source>
</reference>
<name>A0A0A9E1W8_ARUDO</name>
<protein>
    <submittedName>
        <fullName evidence="2">Uncharacterized protein</fullName>
    </submittedName>
</protein>
<feature type="region of interest" description="Disordered" evidence="1">
    <location>
        <begin position="41"/>
        <end position="123"/>
    </location>
</feature>
<evidence type="ECO:0000313" key="2">
    <source>
        <dbReference type="EMBL" id="JAD92998.1"/>
    </source>
</evidence>
<sequence>MGSGDLQTAPANYQRASEVHMYLEATRIYVHLKCTRHLIRSDPYPLSSRPLHSRLTASAKPNRRTLGSDAARSKNAPPGSHVASPHHSRYLPILRAQTRTRTTRSGREEDEQRPAAQEMGLNW</sequence>
<proteinExistence type="predicted"/>
<reference evidence="2" key="1">
    <citation type="submission" date="2014-09" db="EMBL/GenBank/DDBJ databases">
        <authorList>
            <person name="Magalhaes I.L.F."/>
            <person name="Oliveira U."/>
            <person name="Santos F.R."/>
            <person name="Vidigal T.H.D.A."/>
            <person name="Brescovit A.D."/>
            <person name="Santos A.J."/>
        </authorList>
    </citation>
    <scope>NUCLEOTIDE SEQUENCE</scope>
    <source>
        <tissue evidence="2">Shoot tissue taken approximately 20 cm above the soil surface</tissue>
    </source>
</reference>
<organism evidence="2">
    <name type="scientific">Arundo donax</name>
    <name type="common">Giant reed</name>
    <name type="synonym">Donax arundinaceus</name>
    <dbReference type="NCBI Taxonomy" id="35708"/>
    <lineage>
        <taxon>Eukaryota</taxon>
        <taxon>Viridiplantae</taxon>
        <taxon>Streptophyta</taxon>
        <taxon>Embryophyta</taxon>
        <taxon>Tracheophyta</taxon>
        <taxon>Spermatophyta</taxon>
        <taxon>Magnoliopsida</taxon>
        <taxon>Liliopsida</taxon>
        <taxon>Poales</taxon>
        <taxon>Poaceae</taxon>
        <taxon>PACMAD clade</taxon>
        <taxon>Arundinoideae</taxon>
        <taxon>Arundineae</taxon>
        <taxon>Arundo</taxon>
    </lineage>
</organism>
<dbReference type="AlphaFoldDB" id="A0A0A9E1W8"/>
<evidence type="ECO:0000256" key="1">
    <source>
        <dbReference type="SAM" id="MobiDB-lite"/>
    </source>
</evidence>
<dbReference type="EMBL" id="GBRH01204897">
    <property type="protein sequence ID" value="JAD92998.1"/>
    <property type="molecule type" value="Transcribed_RNA"/>
</dbReference>